<dbReference type="PANTHER" id="PTHR35564:SF3">
    <property type="entry name" value="TYPE VI SECRETION SYSTEM BASEPLATE SUBUNIT TSSG"/>
    <property type="match status" value="1"/>
</dbReference>
<dbReference type="NCBIfam" id="TIGR03347">
    <property type="entry name" value="VI_chp_1"/>
    <property type="match status" value="1"/>
</dbReference>
<comment type="caution">
    <text evidence="1">The sequence shown here is derived from an EMBL/GenBank/DDBJ whole genome shotgun (WGS) entry which is preliminary data.</text>
</comment>
<evidence type="ECO:0000313" key="2">
    <source>
        <dbReference type="Proteomes" id="UP001216674"/>
    </source>
</evidence>
<accession>A0ABT6AFT9</accession>
<dbReference type="EMBL" id="JARJLM010000008">
    <property type="protein sequence ID" value="MDF3831468.1"/>
    <property type="molecule type" value="Genomic_DNA"/>
</dbReference>
<reference evidence="1 2" key="1">
    <citation type="submission" date="2023-03" db="EMBL/GenBank/DDBJ databases">
        <title>Draft assemblies of triclosan tolerant bacteria isolated from returned activated sludge.</title>
        <authorList>
            <person name="Van Hamelsveld S."/>
        </authorList>
    </citation>
    <scope>NUCLEOTIDE SEQUENCE [LARGE SCALE GENOMIC DNA]</scope>
    <source>
        <strain evidence="1 2">GW210010_S58</strain>
    </source>
</reference>
<dbReference type="PANTHER" id="PTHR35564">
    <property type="match status" value="1"/>
</dbReference>
<dbReference type="RefSeq" id="WP_276263343.1">
    <property type="nucleotide sequence ID" value="NZ_JARJLM010000008.1"/>
</dbReference>
<evidence type="ECO:0000313" key="1">
    <source>
        <dbReference type="EMBL" id="MDF3831468.1"/>
    </source>
</evidence>
<proteinExistence type="predicted"/>
<dbReference type="InterPro" id="IPR010732">
    <property type="entry name" value="T6SS_TssG-like"/>
</dbReference>
<protein>
    <submittedName>
        <fullName evidence="1">Type VI secretion system baseplate subunit TssG</fullName>
    </submittedName>
</protein>
<sequence>MAHAHRRPTADLADVLLGDARNHDFFQLLERLHRLHGDDLEAPDRLRPTRQRVRLSAHAGLGFPASDVVHAERLPEGSSSDYLVQATFFGLHGTDSPLPGHYLDRLAFEAGQGIGIRPAFVDAINHRLLTLLHHTWRKYRYFVRFRPGATDQFSRCVFALVGLGDARMRGDTPIAWSRLLSFAGVVASRSRAPSMVAGIIAHCFDLPSVKIRSFELRYADVPLDQRNLPGEANCRLGRSFVLGRRVRTRQSKFTIRIAGLTRDRFRDFLPNGAEFPRLCKLIDVLLREPQAYDLELGLRDGEVRPFNIARGHGSHLGWTSFLQQSNGDRAPAVRVKVRQ</sequence>
<gene>
    <name evidence="1" type="primary">tssG</name>
    <name evidence="1" type="ORF">P3W85_00600</name>
</gene>
<keyword evidence="2" id="KW-1185">Reference proteome</keyword>
<name>A0ABT6AFT9_9BURK</name>
<dbReference type="Proteomes" id="UP001216674">
    <property type="component" value="Unassembled WGS sequence"/>
</dbReference>
<organism evidence="1 2">
    <name type="scientific">Cupriavidus basilensis</name>
    <dbReference type="NCBI Taxonomy" id="68895"/>
    <lineage>
        <taxon>Bacteria</taxon>
        <taxon>Pseudomonadati</taxon>
        <taxon>Pseudomonadota</taxon>
        <taxon>Betaproteobacteria</taxon>
        <taxon>Burkholderiales</taxon>
        <taxon>Burkholderiaceae</taxon>
        <taxon>Cupriavidus</taxon>
    </lineage>
</organism>
<dbReference type="Pfam" id="PF06996">
    <property type="entry name" value="T6SS_TssG"/>
    <property type="match status" value="1"/>
</dbReference>